<sequence>MKRPMSTNLWCLAFLSQISNFWGTCTVEAQQHLLIDDHRGLNPHEKWETESSIGRFRPTIIKTHVVTKNTLSGSTSPTLFPVTVTTQPANDVEIAYSPLSFTPPISISPTATQTISLTSIQFVPQISINYPPSTLVTNPHFKRTVSLTPVSTTLPAISILGTTVPAGATIAITDSTLTTTFTLPSIVSVGLSTGIVVNGGTLIEGDETTVSGTTYSLPTGGKSPVLVPTVSTTVDAHGATGTVGQFGSGGMRDSRVGWVTWMAIASICFVLGVV</sequence>
<keyword evidence="1" id="KW-0472">Membrane</keyword>
<keyword evidence="4" id="KW-1185">Reference proteome</keyword>
<dbReference type="EMBL" id="KE145369">
    <property type="protein sequence ID" value="EPE27650.1"/>
    <property type="molecule type" value="Genomic_DNA"/>
</dbReference>
<dbReference type="AlphaFoldDB" id="S3CPM9"/>
<dbReference type="RefSeq" id="XP_008085009.1">
    <property type="nucleotide sequence ID" value="XM_008086818.1"/>
</dbReference>
<dbReference type="GeneID" id="19463496"/>
<gene>
    <name evidence="3" type="ORF">GLAREA_04441</name>
</gene>
<dbReference type="KEGG" id="glz:GLAREA_04441"/>
<dbReference type="HOGENOM" id="CLU_1015819_0_0_1"/>
<evidence type="ECO:0000313" key="3">
    <source>
        <dbReference type="EMBL" id="EPE27650.1"/>
    </source>
</evidence>
<name>S3CPM9_GLAL2</name>
<organism evidence="3 4">
    <name type="scientific">Glarea lozoyensis (strain ATCC 20868 / MF5171)</name>
    <dbReference type="NCBI Taxonomy" id="1116229"/>
    <lineage>
        <taxon>Eukaryota</taxon>
        <taxon>Fungi</taxon>
        <taxon>Dikarya</taxon>
        <taxon>Ascomycota</taxon>
        <taxon>Pezizomycotina</taxon>
        <taxon>Leotiomycetes</taxon>
        <taxon>Helotiales</taxon>
        <taxon>Helotiaceae</taxon>
        <taxon>Glarea</taxon>
    </lineage>
</organism>
<keyword evidence="1" id="KW-0812">Transmembrane</keyword>
<feature type="chain" id="PRO_5004507640" evidence="2">
    <location>
        <begin position="24"/>
        <end position="274"/>
    </location>
</feature>
<keyword evidence="2" id="KW-0732">Signal</keyword>
<feature type="transmembrane region" description="Helical" evidence="1">
    <location>
        <begin position="256"/>
        <end position="273"/>
    </location>
</feature>
<protein>
    <submittedName>
        <fullName evidence="3">Uncharacterized protein</fullName>
    </submittedName>
</protein>
<evidence type="ECO:0000256" key="2">
    <source>
        <dbReference type="SAM" id="SignalP"/>
    </source>
</evidence>
<keyword evidence="1" id="KW-1133">Transmembrane helix</keyword>
<feature type="signal peptide" evidence="2">
    <location>
        <begin position="1"/>
        <end position="23"/>
    </location>
</feature>
<reference evidence="3 4" key="1">
    <citation type="journal article" date="2013" name="BMC Genomics">
        <title>Genomics-driven discovery of the pneumocandin biosynthetic gene cluster in the fungus Glarea lozoyensis.</title>
        <authorList>
            <person name="Chen L."/>
            <person name="Yue Q."/>
            <person name="Zhang X."/>
            <person name="Xiang M."/>
            <person name="Wang C."/>
            <person name="Li S."/>
            <person name="Che Y."/>
            <person name="Ortiz-Lopez F.J."/>
            <person name="Bills G.F."/>
            <person name="Liu X."/>
            <person name="An Z."/>
        </authorList>
    </citation>
    <scope>NUCLEOTIDE SEQUENCE [LARGE SCALE GENOMIC DNA]</scope>
    <source>
        <strain evidence="4">ATCC 20868 / MF5171</strain>
    </source>
</reference>
<evidence type="ECO:0000256" key="1">
    <source>
        <dbReference type="SAM" id="Phobius"/>
    </source>
</evidence>
<accession>S3CPM9</accession>
<dbReference type="Proteomes" id="UP000016922">
    <property type="component" value="Unassembled WGS sequence"/>
</dbReference>
<proteinExistence type="predicted"/>
<evidence type="ECO:0000313" key="4">
    <source>
        <dbReference type="Proteomes" id="UP000016922"/>
    </source>
</evidence>